<accession>A0ABQ9JKV8</accession>
<dbReference type="InterPro" id="IPR017853">
    <property type="entry name" value="GH"/>
</dbReference>
<name>A0ABQ9JKV8_9CUCU</name>
<keyword evidence="6" id="KW-0256">Endoplasmic reticulum</keyword>
<evidence type="ECO:0000256" key="9">
    <source>
        <dbReference type="ARBA" id="ARBA00042895"/>
    </source>
</evidence>
<dbReference type="InterPro" id="IPR013780">
    <property type="entry name" value="Glyco_hydro_b"/>
</dbReference>
<dbReference type="Gene3D" id="2.60.40.1180">
    <property type="entry name" value="Golgi alpha-mannosidase II"/>
    <property type="match status" value="1"/>
</dbReference>
<dbReference type="Pfam" id="PF13802">
    <property type="entry name" value="Gal_mutarotas_2"/>
    <property type="match status" value="1"/>
</dbReference>
<keyword evidence="4 11" id="KW-0732">Signal</keyword>
<evidence type="ECO:0000259" key="13">
    <source>
        <dbReference type="Pfam" id="PF13802"/>
    </source>
</evidence>
<dbReference type="Proteomes" id="UP001162164">
    <property type="component" value="Unassembled WGS sequence"/>
</dbReference>
<dbReference type="EMBL" id="JAPWTJ010000426">
    <property type="protein sequence ID" value="KAJ8978536.1"/>
    <property type="molecule type" value="Genomic_DNA"/>
</dbReference>
<dbReference type="CDD" id="cd14752">
    <property type="entry name" value="GH31_N"/>
    <property type="match status" value="1"/>
</dbReference>
<evidence type="ECO:0000313" key="15">
    <source>
        <dbReference type="Proteomes" id="UP001162164"/>
    </source>
</evidence>
<feature type="chain" id="PRO_5046222279" description="Glucosidase II subunit alpha" evidence="11">
    <location>
        <begin position="18"/>
        <end position="814"/>
    </location>
</feature>
<dbReference type="Gene3D" id="3.20.20.80">
    <property type="entry name" value="Glycosidases"/>
    <property type="match status" value="2"/>
</dbReference>
<comment type="subcellular location">
    <subcellularLocation>
        <location evidence="1">Endoplasmic reticulum</location>
    </subcellularLocation>
</comment>
<dbReference type="Gene3D" id="2.60.40.1760">
    <property type="entry name" value="glycosyl hydrolase (family 31)"/>
    <property type="match status" value="1"/>
</dbReference>
<dbReference type="InterPro" id="IPR000322">
    <property type="entry name" value="Glyco_hydro_31_TIM"/>
</dbReference>
<comment type="caution">
    <text evidence="14">The sequence shown here is derived from an EMBL/GenBank/DDBJ whole genome shotgun (WGS) entry which is preliminary data.</text>
</comment>
<keyword evidence="5 10" id="KW-0378">Hydrolase</keyword>
<proteinExistence type="inferred from homology"/>
<organism evidence="14 15">
    <name type="scientific">Molorchus minor</name>
    <dbReference type="NCBI Taxonomy" id="1323400"/>
    <lineage>
        <taxon>Eukaryota</taxon>
        <taxon>Metazoa</taxon>
        <taxon>Ecdysozoa</taxon>
        <taxon>Arthropoda</taxon>
        <taxon>Hexapoda</taxon>
        <taxon>Insecta</taxon>
        <taxon>Pterygota</taxon>
        <taxon>Neoptera</taxon>
        <taxon>Endopterygota</taxon>
        <taxon>Coleoptera</taxon>
        <taxon>Polyphaga</taxon>
        <taxon>Cucujiformia</taxon>
        <taxon>Chrysomeloidea</taxon>
        <taxon>Cerambycidae</taxon>
        <taxon>Lamiinae</taxon>
        <taxon>Monochamini</taxon>
        <taxon>Molorchus</taxon>
    </lineage>
</organism>
<dbReference type="PANTHER" id="PTHR22762:SF54">
    <property type="entry name" value="BCDNA.GH04962"/>
    <property type="match status" value="1"/>
</dbReference>
<dbReference type="Pfam" id="PF01055">
    <property type="entry name" value="Glyco_hydro_31_2nd"/>
    <property type="match status" value="1"/>
</dbReference>
<comment type="similarity">
    <text evidence="3 10">Belongs to the glycosyl hydrolase 31 family.</text>
</comment>
<evidence type="ECO:0000256" key="2">
    <source>
        <dbReference type="ARBA" id="ARBA00004833"/>
    </source>
</evidence>
<protein>
    <recommendedName>
        <fullName evidence="9">Glucosidase II subunit alpha</fullName>
    </recommendedName>
</protein>
<dbReference type="InterPro" id="IPR011013">
    <property type="entry name" value="Gal_mutarotase_sf_dom"/>
</dbReference>
<dbReference type="SUPFAM" id="SSF74650">
    <property type="entry name" value="Galactose mutarotase-like"/>
    <property type="match status" value="1"/>
</dbReference>
<evidence type="ECO:0000256" key="10">
    <source>
        <dbReference type="RuleBase" id="RU361185"/>
    </source>
</evidence>
<feature type="signal peptide" evidence="11">
    <location>
        <begin position="1"/>
        <end position="17"/>
    </location>
</feature>
<feature type="domain" description="Glycoside hydrolase family 31 N-terminal" evidence="13">
    <location>
        <begin position="76"/>
        <end position="273"/>
    </location>
</feature>
<dbReference type="PROSITE" id="PS00129">
    <property type="entry name" value="GLYCOSYL_HYDROL_F31_1"/>
    <property type="match status" value="1"/>
</dbReference>
<evidence type="ECO:0000256" key="7">
    <source>
        <dbReference type="ARBA" id="ARBA00023180"/>
    </source>
</evidence>
<evidence type="ECO:0000256" key="8">
    <source>
        <dbReference type="ARBA" id="ARBA00023295"/>
    </source>
</evidence>
<comment type="pathway">
    <text evidence="2">Glycan metabolism; N-glycan metabolism.</text>
</comment>
<dbReference type="CDD" id="cd06603">
    <property type="entry name" value="GH31_GANC_GANAB_alpha"/>
    <property type="match status" value="1"/>
</dbReference>
<evidence type="ECO:0000256" key="4">
    <source>
        <dbReference type="ARBA" id="ARBA00022729"/>
    </source>
</evidence>
<keyword evidence="8 10" id="KW-0326">Glycosidase</keyword>
<evidence type="ECO:0000256" key="3">
    <source>
        <dbReference type="ARBA" id="ARBA00007806"/>
    </source>
</evidence>
<evidence type="ECO:0000256" key="5">
    <source>
        <dbReference type="ARBA" id="ARBA00022801"/>
    </source>
</evidence>
<dbReference type="SUPFAM" id="SSF51445">
    <property type="entry name" value="(Trans)glycosidases"/>
    <property type="match status" value="1"/>
</dbReference>
<dbReference type="PANTHER" id="PTHR22762">
    <property type="entry name" value="ALPHA-GLUCOSIDASE"/>
    <property type="match status" value="1"/>
</dbReference>
<evidence type="ECO:0000256" key="6">
    <source>
        <dbReference type="ARBA" id="ARBA00022824"/>
    </source>
</evidence>
<dbReference type="InterPro" id="IPR030458">
    <property type="entry name" value="Glyco_hydro_31_AS"/>
</dbReference>
<evidence type="ECO:0000313" key="14">
    <source>
        <dbReference type="EMBL" id="KAJ8978536.1"/>
    </source>
</evidence>
<keyword evidence="15" id="KW-1185">Reference proteome</keyword>
<sequence>MLRFSILVALLAPVVLGEADHATFLNCSRVPFCTRLRENVPDASSLFAADIGGFTEENNNIVHVPLSNSDGESLVLQISLLEGYKARVKVVEPDSSRYELEYVLDGEPETLPSVNKLSKDKENKDKSFLKCLSTINQANQSLTLFPADEQYYSVVVTSGPPFTVEFYLGETLEVVLNAERLVMENTNESIAFTFTVDYPGATALYGLYHHAHNIVLRQTGNGFDPFRLRNSDVSFYELDSPMALYGSIPVVYAHSPDRTSGIYVHNAAEQWIDINYTSTQASTYFIIQGGTLDLFVLFGPTPQQVVRQYTSLTGVAHLPQIWTLGYHQCRFTYQTQEEVKEVVALMDQYDFPMDVIVLDDGHSNANRYFEFNPVNFTNPEEMLRNISVNGRKAVPISDPHIKIADDYAVYTGAKNKYFVKWANGSDYEGVCWPGLSSYIDFFNPEASDYYGSWYAYDKFNGSTPVLAGIWNDMNEPSVFDDTTEKTFPFELVHYGNILHRDVHNIYGFMHVRATHKGLILRDEGRKRPFILTRSSFAGSQRYAAIWTGDNTAGWGYLQVSYSECLVANILGHVFCGADIGGFFDNDGVLTDELIQRWYQAAAWLPFMRGHSNKGTPRREPYVFAEDVRNVLREALKKTPLFYEYPELLEYDDHLLLGSDILARPVFESNVTTSPLFYRGGSIITRNDIERPSTTQMVNDPFTLYVNLDSNEEASGRFYIDDYTSFDYNDFNDYLYLRFIYVPESHGVRIERLNGDGLDFNISIRRIVISGETPEGKPYNCFGNKFANISSLKTRTAIIAITCEIDLDRKVFFSD</sequence>
<reference evidence="14" key="1">
    <citation type="journal article" date="2023" name="Insect Mol. Biol.">
        <title>Genome sequencing provides insights into the evolution of gene families encoding plant cell wall-degrading enzymes in longhorned beetles.</title>
        <authorList>
            <person name="Shin N.R."/>
            <person name="Okamura Y."/>
            <person name="Kirsch R."/>
            <person name="Pauchet Y."/>
        </authorList>
    </citation>
    <scope>NUCLEOTIDE SEQUENCE</scope>
    <source>
        <strain evidence="14">MMC_N1</strain>
    </source>
</reference>
<evidence type="ECO:0000256" key="11">
    <source>
        <dbReference type="SAM" id="SignalP"/>
    </source>
</evidence>
<keyword evidence="7" id="KW-0325">Glycoprotein</keyword>
<evidence type="ECO:0000259" key="12">
    <source>
        <dbReference type="Pfam" id="PF01055"/>
    </source>
</evidence>
<dbReference type="InterPro" id="IPR025887">
    <property type="entry name" value="Glyco_hydro_31_N_dom"/>
</dbReference>
<feature type="domain" description="Glycoside hydrolase family 31 TIM barrel" evidence="12">
    <location>
        <begin position="317"/>
        <end position="636"/>
    </location>
</feature>
<evidence type="ECO:0000256" key="1">
    <source>
        <dbReference type="ARBA" id="ARBA00004240"/>
    </source>
</evidence>
<gene>
    <name evidence="14" type="ORF">NQ317_009479</name>
</gene>